<dbReference type="InterPro" id="IPR012337">
    <property type="entry name" value="RNaseH-like_sf"/>
</dbReference>
<dbReference type="InterPro" id="IPR036397">
    <property type="entry name" value="RNaseH_sf"/>
</dbReference>
<sequence>MKIAYIRTALDDQEKEEKLKELQKLGYDSLRLEGEIPKNGGLTELEKIVVSAVKGDVLCINSLMELGRTLDETVRYVNRLMEKGVAVFSVADNVETSDTDPELNIKMLSPVSDRDRQKLVTSIRAGRKAAEARGIKFGRKKGLTEPFRKIAPEVYRLSQQKGQTIDMICEKFSIGSRNTYYRIVEYQKEKEQHKREERERHTANMKLFYFDIETTGPEPALDSIHHLAIIVEVNGHIKLRDSLLIQPREMADLPEDYQTPGSKITKAELANTEVYSPPAQALAKLCQILERYVDPANPADRFFVVGFATEQTKVPFLRELFEEGPQRYEDYFYIGSMDARVLATQYLWSRRAEFKEFSLPEVFEALGGSRTVKKVLVGKHEHDATSGVEMARQVYKHITTDKSV</sequence>
<dbReference type="EMBL" id="BMXF01000008">
    <property type="protein sequence ID" value="GHB87463.1"/>
    <property type="molecule type" value="Genomic_DNA"/>
</dbReference>
<keyword evidence="3" id="KW-1185">Reference proteome</keyword>
<organism evidence="2 3">
    <name type="scientific">Persicitalea jodogahamensis</name>
    <dbReference type="NCBI Taxonomy" id="402147"/>
    <lineage>
        <taxon>Bacteria</taxon>
        <taxon>Pseudomonadati</taxon>
        <taxon>Bacteroidota</taxon>
        <taxon>Cytophagia</taxon>
        <taxon>Cytophagales</taxon>
        <taxon>Spirosomataceae</taxon>
        <taxon>Persicitalea</taxon>
    </lineage>
</organism>
<dbReference type="SMART" id="SM00857">
    <property type="entry name" value="Resolvase"/>
    <property type="match status" value="1"/>
</dbReference>
<reference evidence="2 3" key="1">
    <citation type="journal article" date="2014" name="Int. J. Syst. Evol. Microbiol.">
        <title>Complete genome sequence of Corynebacterium casei LMG S-19264T (=DSM 44701T), isolated from a smear-ripened cheese.</title>
        <authorList>
            <consortium name="US DOE Joint Genome Institute (JGI-PGF)"/>
            <person name="Walter F."/>
            <person name="Albersmeier A."/>
            <person name="Kalinowski J."/>
            <person name="Ruckert C."/>
        </authorList>
    </citation>
    <scope>NUCLEOTIDE SEQUENCE [LARGE SCALE GENOMIC DNA]</scope>
    <source>
        <strain evidence="2 3">KCTC 12866</strain>
    </source>
</reference>
<dbReference type="SUPFAM" id="SSF53041">
    <property type="entry name" value="Resolvase-like"/>
    <property type="match status" value="1"/>
</dbReference>
<protein>
    <recommendedName>
        <fullName evidence="1">Resolvase/invertase-type recombinase catalytic domain-containing protein</fullName>
    </recommendedName>
</protein>
<dbReference type="InterPro" id="IPR006119">
    <property type="entry name" value="Resolv_N"/>
</dbReference>
<dbReference type="AlphaFoldDB" id="A0A8J3DFT0"/>
<evidence type="ECO:0000313" key="2">
    <source>
        <dbReference type="EMBL" id="GHB87463.1"/>
    </source>
</evidence>
<accession>A0A8J3DFT0</accession>
<comment type="caution">
    <text evidence="2">The sequence shown here is derived from an EMBL/GenBank/DDBJ whole genome shotgun (WGS) entry which is preliminary data.</text>
</comment>
<dbReference type="InterPro" id="IPR036162">
    <property type="entry name" value="Resolvase-like_N_sf"/>
</dbReference>
<dbReference type="Gene3D" id="3.30.420.10">
    <property type="entry name" value="Ribonuclease H-like superfamily/Ribonuclease H"/>
    <property type="match status" value="1"/>
</dbReference>
<evidence type="ECO:0000259" key="1">
    <source>
        <dbReference type="SMART" id="SM00857"/>
    </source>
</evidence>
<name>A0A8J3DFT0_9BACT</name>
<evidence type="ECO:0000313" key="3">
    <source>
        <dbReference type="Proteomes" id="UP000598271"/>
    </source>
</evidence>
<proteinExistence type="predicted"/>
<dbReference type="SUPFAM" id="SSF53098">
    <property type="entry name" value="Ribonuclease H-like"/>
    <property type="match status" value="1"/>
</dbReference>
<dbReference type="Gene3D" id="3.40.50.1390">
    <property type="entry name" value="Resolvase, N-terminal catalytic domain"/>
    <property type="match status" value="1"/>
</dbReference>
<dbReference type="GO" id="GO:0000150">
    <property type="term" value="F:DNA strand exchange activity"/>
    <property type="evidence" value="ECO:0007669"/>
    <property type="project" value="InterPro"/>
</dbReference>
<gene>
    <name evidence="2" type="ORF">GCM10007390_49190</name>
</gene>
<dbReference type="Proteomes" id="UP000598271">
    <property type="component" value="Unassembled WGS sequence"/>
</dbReference>
<dbReference type="RefSeq" id="WP_189568658.1">
    <property type="nucleotide sequence ID" value="NZ_BMXF01000008.1"/>
</dbReference>
<dbReference type="GO" id="GO:0003677">
    <property type="term" value="F:DNA binding"/>
    <property type="evidence" value="ECO:0007669"/>
    <property type="project" value="InterPro"/>
</dbReference>
<dbReference type="Pfam" id="PF00239">
    <property type="entry name" value="Resolvase"/>
    <property type="match status" value="1"/>
</dbReference>
<feature type="domain" description="Resolvase/invertase-type recombinase catalytic" evidence="1">
    <location>
        <begin position="2"/>
        <end position="136"/>
    </location>
</feature>